<evidence type="ECO:0000256" key="2">
    <source>
        <dbReference type="ARBA" id="ARBA00007242"/>
    </source>
</evidence>
<keyword evidence="5 16" id="KW-0732">Signal</keyword>
<evidence type="ECO:0000256" key="5">
    <source>
        <dbReference type="ARBA" id="ARBA00022729"/>
    </source>
</evidence>
<dbReference type="AlphaFoldDB" id="A0AAR5P1L4"/>
<keyword evidence="19" id="KW-1185">Reference proteome</keyword>
<protein>
    <recommendedName>
        <fullName evidence="17">G-protein coupled receptors family 3 profile domain-containing protein</fullName>
    </recommendedName>
</protein>
<dbReference type="InterPro" id="IPR011500">
    <property type="entry name" value="GPCR_3_9-Cys_dom"/>
</dbReference>
<dbReference type="GeneID" id="109533892"/>
<dbReference type="InterPro" id="IPR038550">
    <property type="entry name" value="GPCR_3_9-Cys_sf"/>
</dbReference>
<evidence type="ECO:0000256" key="10">
    <source>
        <dbReference type="ARBA" id="ARBA00023170"/>
    </source>
</evidence>
<feature type="chain" id="PRO_5043557589" description="G-protein coupled receptors family 3 profile domain-containing protein" evidence="16">
    <location>
        <begin position="17"/>
        <end position="910"/>
    </location>
</feature>
<keyword evidence="3" id="KW-1003">Cell membrane</keyword>
<dbReference type="PROSITE" id="PS00980">
    <property type="entry name" value="G_PROTEIN_RECEP_F3_2"/>
    <property type="match status" value="1"/>
</dbReference>
<evidence type="ECO:0000256" key="3">
    <source>
        <dbReference type="ARBA" id="ARBA00022475"/>
    </source>
</evidence>
<dbReference type="EnsemblMetazoa" id="XM_019899406.1">
    <property type="protein sequence ID" value="XP_019754965.1"/>
    <property type="gene ID" value="LOC109533892"/>
</dbReference>
<feature type="transmembrane region" description="Helical" evidence="15">
    <location>
        <begin position="801"/>
        <end position="824"/>
    </location>
</feature>
<proteinExistence type="inferred from homology"/>
<dbReference type="InterPro" id="IPR000337">
    <property type="entry name" value="GPCR_3"/>
</dbReference>
<dbReference type="Gene3D" id="2.10.50.30">
    <property type="entry name" value="GPCR, family 3, nine cysteines domain"/>
    <property type="match status" value="1"/>
</dbReference>
<dbReference type="Pfam" id="PF07562">
    <property type="entry name" value="NCD3G"/>
    <property type="match status" value="1"/>
</dbReference>
<dbReference type="GO" id="GO:0004930">
    <property type="term" value="F:G protein-coupled receptor activity"/>
    <property type="evidence" value="ECO:0007669"/>
    <property type="project" value="UniProtKB-KW"/>
</dbReference>
<feature type="transmembrane region" description="Helical" evidence="15">
    <location>
        <begin position="582"/>
        <end position="606"/>
    </location>
</feature>
<evidence type="ECO:0000259" key="17">
    <source>
        <dbReference type="PROSITE" id="PS50259"/>
    </source>
</evidence>
<evidence type="ECO:0000256" key="8">
    <source>
        <dbReference type="ARBA" id="ARBA00023136"/>
    </source>
</evidence>
<keyword evidence="10" id="KW-0675">Receptor</keyword>
<dbReference type="CDD" id="cd15934">
    <property type="entry name" value="7tmC_mGluRs_group2_3"/>
    <property type="match status" value="1"/>
</dbReference>
<dbReference type="PROSITE" id="PS50259">
    <property type="entry name" value="G_PROTEIN_RECEP_F3_4"/>
    <property type="match status" value="1"/>
</dbReference>
<feature type="transmembrane region" description="Helical" evidence="15">
    <location>
        <begin position="653"/>
        <end position="674"/>
    </location>
</feature>
<dbReference type="InterPro" id="IPR017979">
    <property type="entry name" value="GPCR_3_CS"/>
</dbReference>
<evidence type="ECO:0000256" key="12">
    <source>
        <dbReference type="ARBA" id="ARBA00023224"/>
    </source>
</evidence>
<feature type="domain" description="G-protein coupled receptors family 3 profile" evidence="17">
    <location>
        <begin position="583"/>
        <end position="847"/>
    </location>
</feature>
<dbReference type="FunFam" id="3.40.50.2300:FF:000009">
    <property type="entry name" value="Glutamate receptor, metabotropic 4"/>
    <property type="match status" value="1"/>
</dbReference>
<keyword evidence="9" id="KW-1015">Disulfide bond</keyword>
<dbReference type="InterPro" id="IPR017978">
    <property type="entry name" value="GPCR_3_C"/>
</dbReference>
<comment type="similarity">
    <text evidence="2">Belongs to the G-protein coupled receptor 3 family.</text>
</comment>
<evidence type="ECO:0000256" key="9">
    <source>
        <dbReference type="ARBA" id="ARBA00023157"/>
    </source>
</evidence>
<dbReference type="SUPFAM" id="SSF53822">
    <property type="entry name" value="Periplasmic binding protein-like I"/>
    <property type="match status" value="1"/>
</dbReference>
<dbReference type="FunFam" id="2.10.50.30:FF:000001">
    <property type="entry name" value="metabotropic glutamate receptor 1"/>
    <property type="match status" value="1"/>
</dbReference>
<dbReference type="Pfam" id="PF01094">
    <property type="entry name" value="ANF_receptor"/>
    <property type="match status" value="1"/>
</dbReference>
<keyword evidence="7" id="KW-0297">G-protein coupled receptor</keyword>
<dbReference type="PROSITE" id="PS00981">
    <property type="entry name" value="G_PROTEIN_RECEP_F3_3"/>
    <property type="match status" value="1"/>
</dbReference>
<feature type="transmembrane region" description="Helical" evidence="15">
    <location>
        <begin position="773"/>
        <end position="795"/>
    </location>
</feature>
<sequence>MLLVLLFTPLIPFLFAQQETTKPQLDKIQATTIIPGDIVLGGLFPVHERGEKTPCGNKIYNRGIQRMEAMMFAIDRINADPTILPNITLGAHIIDTCSRDTYALNQSLQFVTASALNNMVTANFECFDNSIPHTKNNYSGPVFGVVGGSYSSVSLQVANLLGLFRIPQISPASTAKALSDKNRFKYFARTVPPDTFQSSALVDIVKSVNWSYVSTVYSEGSYGEYGIEVFHREAQERNVCIATAEKVPSTADEKEFDSIIMKLKKKVNARGVILFTRAEDARRILMAAKRANASRHFYWIASDGWGKQQKLVEGIEEVAEGSITVELQSTNIPEFDTYMMTLIPEENKRNPWFEQYWEDFFQCTLPKNLPLETNYTFNICNEDLRLATEYGYEQESKVQFVVDAVYAFALALDKLNKDMCIDYEHQGVCPEMTRFDGGEFYESYILNLNFNDLVGSPVKFDKSGDGLARYDILNYQRLPNSSGYHYKVVGKWFDFLELNQEFLIFDHNLSTTPISACSLPCELGMIKKQQGDTCCWICDKCEDYEFLEDEFTCTDCGYGFWPYPDKTACYELEYFYMKWDSLFAIIPCVFSCLGIICTLIVIGLFIKNNDTPLVRASGRELSYMLLFGILLCYMNTFLLLAKPSLIICTTQRFGVGIGFSIIYGALLTKTNRISRIFDSASKSAKRPTFISPRSQVFITLLLITIQVLITVFWMVAEPPGTKFHYPTRQSVIPKCKMQDRSFIFSQLYNMLLITTCTVYAIKTRKIPENFNESKFIGFTMYTTCIIWLAFVPIYFGTGNSYQTQITTLCVATSMNATVALVCLYSPKVYIIVFHPDKNVRKLTMNSATYKKYNAQPSTSYATSSMELKGTPAEAIPLEKLGAATPSRSSCAGVQTDPRESREPSDDMSLL</sequence>
<dbReference type="PANTHER" id="PTHR24060">
    <property type="entry name" value="METABOTROPIC GLUTAMATE RECEPTOR"/>
    <property type="match status" value="1"/>
</dbReference>
<dbReference type="InterPro" id="IPR050726">
    <property type="entry name" value="mGluR"/>
</dbReference>
<comment type="function">
    <text evidence="13">G-protein coupled receptor for glutamate. Ligand binding causes a conformation change that triggers signaling via guanine nucleotide-binding proteins (G proteins) and modulates the activity of down-stream effectors.</text>
</comment>
<dbReference type="GO" id="GO:0005886">
    <property type="term" value="C:plasma membrane"/>
    <property type="evidence" value="ECO:0007669"/>
    <property type="project" value="UniProtKB-SubCell"/>
</dbReference>
<evidence type="ECO:0000256" key="7">
    <source>
        <dbReference type="ARBA" id="ARBA00023040"/>
    </source>
</evidence>
<reference evidence="18" key="2">
    <citation type="submission" date="2024-08" db="UniProtKB">
        <authorList>
            <consortium name="EnsemblMetazoa"/>
        </authorList>
    </citation>
    <scope>IDENTIFICATION</scope>
</reference>
<dbReference type="CTD" id="43838"/>
<keyword evidence="8 15" id="KW-0472">Membrane</keyword>
<dbReference type="PROSITE" id="PS00979">
    <property type="entry name" value="G_PROTEIN_RECEP_F3_1"/>
    <property type="match status" value="1"/>
</dbReference>
<reference evidence="19" key="1">
    <citation type="journal article" date="2013" name="Genome Biol.">
        <title>Draft genome of the mountain pine beetle, Dendroctonus ponderosae Hopkins, a major forest pest.</title>
        <authorList>
            <person name="Keeling C.I."/>
            <person name="Yuen M.M."/>
            <person name="Liao N.Y."/>
            <person name="Docking T.R."/>
            <person name="Chan S.K."/>
            <person name="Taylor G.A."/>
            <person name="Palmquist D.L."/>
            <person name="Jackman S.D."/>
            <person name="Nguyen A."/>
            <person name="Li M."/>
            <person name="Henderson H."/>
            <person name="Janes J.K."/>
            <person name="Zhao Y."/>
            <person name="Pandoh P."/>
            <person name="Moore R."/>
            <person name="Sperling F.A."/>
            <person name="Huber D.P."/>
            <person name="Birol I."/>
            <person name="Jones S.J."/>
            <person name="Bohlmann J."/>
        </authorList>
    </citation>
    <scope>NUCLEOTIDE SEQUENCE</scope>
</reference>
<evidence type="ECO:0000256" key="4">
    <source>
        <dbReference type="ARBA" id="ARBA00022692"/>
    </source>
</evidence>
<evidence type="ECO:0000256" key="6">
    <source>
        <dbReference type="ARBA" id="ARBA00022989"/>
    </source>
</evidence>
<keyword evidence="11" id="KW-0325">Glycoprotein</keyword>
<evidence type="ECO:0000313" key="19">
    <source>
        <dbReference type="Proteomes" id="UP000019118"/>
    </source>
</evidence>
<feature type="signal peptide" evidence="16">
    <location>
        <begin position="1"/>
        <end position="16"/>
    </location>
</feature>
<feature type="transmembrane region" description="Helical" evidence="15">
    <location>
        <begin position="695"/>
        <end position="716"/>
    </location>
</feature>
<evidence type="ECO:0000256" key="1">
    <source>
        <dbReference type="ARBA" id="ARBA00004651"/>
    </source>
</evidence>
<keyword evidence="12" id="KW-0807">Transducer</keyword>
<evidence type="ECO:0000256" key="11">
    <source>
        <dbReference type="ARBA" id="ARBA00023180"/>
    </source>
</evidence>
<dbReference type="Pfam" id="PF00003">
    <property type="entry name" value="7tm_3"/>
    <property type="match status" value="1"/>
</dbReference>
<dbReference type="KEGG" id="dpa:109533892"/>
<organism evidence="18 19">
    <name type="scientific">Dendroctonus ponderosae</name>
    <name type="common">Mountain pine beetle</name>
    <dbReference type="NCBI Taxonomy" id="77166"/>
    <lineage>
        <taxon>Eukaryota</taxon>
        <taxon>Metazoa</taxon>
        <taxon>Ecdysozoa</taxon>
        <taxon>Arthropoda</taxon>
        <taxon>Hexapoda</taxon>
        <taxon>Insecta</taxon>
        <taxon>Pterygota</taxon>
        <taxon>Neoptera</taxon>
        <taxon>Endopterygota</taxon>
        <taxon>Coleoptera</taxon>
        <taxon>Polyphaga</taxon>
        <taxon>Cucujiformia</taxon>
        <taxon>Curculionidae</taxon>
        <taxon>Scolytinae</taxon>
        <taxon>Dendroctonus</taxon>
    </lineage>
</organism>
<evidence type="ECO:0000256" key="13">
    <source>
        <dbReference type="ARBA" id="ARBA00054813"/>
    </source>
</evidence>
<dbReference type="Proteomes" id="UP000019118">
    <property type="component" value="Unassembled WGS sequence"/>
</dbReference>
<accession>A0AAR5P1L4</accession>
<evidence type="ECO:0000256" key="15">
    <source>
        <dbReference type="SAM" id="Phobius"/>
    </source>
</evidence>
<evidence type="ECO:0000256" key="14">
    <source>
        <dbReference type="SAM" id="MobiDB-lite"/>
    </source>
</evidence>
<feature type="transmembrane region" description="Helical" evidence="15">
    <location>
        <begin position="742"/>
        <end position="761"/>
    </location>
</feature>
<dbReference type="InterPro" id="IPR000162">
    <property type="entry name" value="GPCR_3_mtglu_rcpt"/>
</dbReference>
<keyword evidence="6 15" id="KW-1133">Transmembrane helix</keyword>
<dbReference type="InterPro" id="IPR001828">
    <property type="entry name" value="ANF_lig-bd_rcpt"/>
</dbReference>
<dbReference type="Gene3D" id="3.40.50.2300">
    <property type="match status" value="2"/>
</dbReference>
<dbReference type="PRINTS" id="PR00248">
    <property type="entry name" value="GPCRMGR"/>
</dbReference>
<keyword evidence="4 15" id="KW-0812">Transmembrane</keyword>
<evidence type="ECO:0000256" key="16">
    <source>
        <dbReference type="SAM" id="SignalP"/>
    </source>
</evidence>
<feature type="region of interest" description="Disordered" evidence="14">
    <location>
        <begin position="879"/>
        <end position="910"/>
    </location>
</feature>
<comment type="subcellular location">
    <subcellularLocation>
        <location evidence="1">Cell membrane</location>
        <topology evidence="1">Multi-pass membrane protein</topology>
    </subcellularLocation>
</comment>
<dbReference type="InterPro" id="IPR028082">
    <property type="entry name" value="Peripla_BP_I"/>
</dbReference>
<name>A0AAR5P1L4_DENPD</name>
<dbReference type="RefSeq" id="XP_019754965.1">
    <property type="nucleotide sequence ID" value="XM_019899406.2"/>
</dbReference>
<evidence type="ECO:0000313" key="18">
    <source>
        <dbReference type="EnsemblMetazoa" id="XP_019754965.1"/>
    </source>
</evidence>
<dbReference type="PRINTS" id="PR00593">
    <property type="entry name" value="MTABOTROPICR"/>
</dbReference>
<feature type="transmembrane region" description="Helical" evidence="15">
    <location>
        <begin position="621"/>
        <end position="641"/>
    </location>
</feature>